<dbReference type="UniPathway" id="UPA00664"/>
<sequence>MSTAVATTVLAYLPSPDRGVWYIGPLPIRAYALCIIAGIVVAVLWGERRWTARGGARGQVIDIAVFAVPFGLVGGRLYHVATDWQTYFGPNGNPVDALKIWQGGLGIWGAIALGGVGAWIGCRRRGIPLPAFADAVAPGIVVAQGIGRLGNWFNQELYGAPTTVPWGLEIYRRVDPVTGAPDPLGGVALDLTPVEIVHPTFLYELLWDLIVAGIVVWADRRFRLGHGRAFALYVAGYTAGRFVIEQMRTDPATRVLGDLRINVVVAAIVFVAAAFYVVLAKKGREVLSEGRPVPARTPVAAAVAAGAVTVGAAVAESASSGGRGGAGEPGGSGEPSGEAAGERADEPAEEPANDAEQGDAERDADGDASGDGPGATDPEATGHEAAAAAREPAESTGPGESDSAPGAGAVEAGDGSS</sequence>
<dbReference type="PANTHER" id="PTHR30589">
    <property type="entry name" value="PROLIPOPROTEIN DIACYLGLYCERYL TRANSFERASE"/>
    <property type="match status" value="1"/>
</dbReference>
<dbReference type="Pfam" id="PF01790">
    <property type="entry name" value="LGT"/>
    <property type="match status" value="1"/>
</dbReference>
<dbReference type="InterPro" id="IPR001640">
    <property type="entry name" value="Lgt"/>
</dbReference>
<keyword evidence="5 7" id="KW-1133">Transmembrane helix</keyword>
<dbReference type="NCBIfam" id="TIGR00544">
    <property type="entry name" value="lgt"/>
    <property type="match status" value="1"/>
</dbReference>
<feature type="transmembrane region" description="Helical" evidence="7">
    <location>
        <begin position="58"/>
        <end position="80"/>
    </location>
</feature>
<comment type="catalytic activity">
    <reaction evidence="7">
        <text>L-cysteinyl-[prolipoprotein] + a 1,2-diacyl-sn-glycero-3-phospho-(1'-sn-glycerol) = an S-1,2-diacyl-sn-glyceryl-L-cysteinyl-[prolipoprotein] + sn-glycerol 1-phosphate + H(+)</text>
        <dbReference type="Rhea" id="RHEA:56712"/>
        <dbReference type="Rhea" id="RHEA-COMP:14679"/>
        <dbReference type="Rhea" id="RHEA-COMP:14680"/>
        <dbReference type="ChEBI" id="CHEBI:15378"/>
        <dbReference type="ChEBI" id="CHEBI:29950"/>
        <dbReference type="ChEBI" id="CHEBI:57685"/>
        <dbReference type="ChEBI" id="CHEBI:64716"/>
        <dbReference type="ChEBI" id="CHEBI:140658"/>
        <dbReference type="EC" id="2.5.1.145"/>
    </reaction>
</comment>
<evidence type="ECO:0000256" key="3">
    <source>
        <dbReference type="ARBA" id="ARBA00022679"/>
    </source>
</evidence>
<proteinExistence type="inferred from homology"/>
<evidence type="ECO:0000256" key="5">
    <source>
        <dbReference type="ARBA" id="ARBA00022989"/>
    </source>
</evidence>
<comment type="similarity">
    <text evidence="1 7">Belongs to the Lgt family.</text>
</comment>
<keyword evidence="3 7" id="KW-0808">Transferase</keyword>
<reference evidence="9 10" key="1">
    <citation type="submission" date="2016-11" db="EMBL/GenBank/DDBJ databases">
        <authorList>
            <person name="Jaros S."/>
            <person name="Januszkiewicz K."/>
            <person name="Wedrychowicz H."/>
        </authorList>
    </citation>
    <scope>NUCLEOTIDE SEQUENCE [LARGE SCALE GENOMIC DNA]</scope>
    <source>
        <strain evidence="9 10">DSM 43832</strain>
    </source>
</reference>
<dbReference type="OrthoDB" id="871140at2"/>
<dbReference type="GO" id="GO:0042158">
    <property type="term" value="P:lipoprotein biosynthetic process"/>
    <property type="evidence" value="ECO:0007669"/>
    <property type="project" value="UniProtKB-UniRule"/>
</dbReference>
<dbReference type="STRING" id="1848.SAMN05443637_11332"/>
<dbReference type="RefSeq" id="WP_084755255.1">
    <property type="nucleotide sequence ID" value="NZ_FRAP01000013.1"/>
</dbReference>
<evidence type="ECO:0000256" key="1">
    <source>
        <dbReference type="ARBA" id="ARBA00007150"/>
    </source>
</evidence>
<evidence type="ECO:0000313" key="9">
    <source>
        <dbReference type="EMBL" id="SHK84473.1"/>
    </source>
</evidence>
<evidence type="ECO:0000313" key="10">
    <source>
        <dbReference type="Proteomes" id="UP000184363"/>
    </source>
</evidence>
<dbReference type="AlphaFoldDB" id="A0A1M6VSI8"/>
<gene>
    <name evidence="7" type="primary">lgt</name>
    <name evidence="9" type="ORF">SAMN05443637_11332</name>
</gene>
<dbReference type="EC" id="2.5.1.145" evidence="7"/>
<feature type="region of interest" description="Disordered" evidence="8">
    <location>
        <begin position="317"/>
        <end position="417"/>
    </location>
</feature>
<organism evidence="9 10">
    <name type="scientific">Pseudonocardia thermophila</name>
    <dbReference type="NCBI Taxonomy" id="1848"/>
    <lineage>
        <taxon>Bacteria</taxon>
        <taxon>Bacillati</taxon>
        <taxon>Actinomycetota</taxon>
        <taxon>Actinomycetes</taxon>
        <taxon>Pseudonocardiales</taxon>
        <taxon>Pseudonocardiaceae</taxon>
        <taxon>Pseudonocardia</taxon>
    </lineage>
</organism>
<keyword evidence="4 7" id="KW-0812">Transmembrane</keyword>
<evidence type="ECO:0000256" key="4">
    <source>
        <dbReference type="ARBA" id="ARBA00022692"/>
    </source>
</evidence>
<comment type="function">
    <text evidence="7">Catalyzes the transfer of the diacylglyceryl group from phosphatidylglycerol to the sulfhydryl group of the N-terminal cysteine of a prolipoprotein, the first step in the formation of mature lipoproteins.</text>
</comment>
<feature type="compositionally biased region" description="Gly residues" evidence="8">
    <location>
        <begin position="321"/>
        <end position="334"/>
    </location>
</feature>
<feature type="transmembrane region" description="Helical" evidence="7">
    <location>
        <begin position="127"/>
        <end position="147"/>
    </location>
</feature>
<keyword evidence="10" id="KW-1185">Reference proteome</keyword>
<feature type="binding site" evidence="7">
    <location>
        <position position="148"/>
    </location>
    <ligand>
        <name>a 1,2-diacyl-sn-glycero-3-phospho-(1'-sn-glycerol)</name>
        <dbReference type="ChEBI" id="CHEBI:64716"/>
    </ligand>
</feature>
<feature type="transmembrane region" description="Helical" evidence="7">
    <location>
        <begin position="100"/>
        <end position="120"/>
    </location>
</feature>
<keyword evidence="6 7" id="KW-0472">Membrane</keyword>
<keyword evidence="2 7" id="KW-1003">Cell membrane</keyword>
<evidence type="ECO:0000256" key="6">
    <source>
        <dbReference type="ARBA" id="ARBA00023136"/>
    </source>
</evidence>
<dbReference type="PROSITE" id="PS01311">
    <property type="entry name" value="LGT"/>
    <property type="match status" value="1"/>
</dbReference>
<protein>
    <recommendedName>
        <fullName evidence="7">Phosphatidylglycerol--prolipoprotein diacylglyceryl transferase</fullName>
        <ecNumber evidence="7">2.5.1.145</ecNumber>
    </recommendedName>
</protein>
<evidence type="ECO:0000256" key="8">
    <source>
        <dbReference type="SAM" id="MobiDB-lite"/>
    </source>
</evidence>
<name>A0A1M6VSI8_PSETH</name>
<dbReference type="GO" id="GO:0005886">
    <property type="term" value="C:plasma membrane"/>
    <property type="evidence" value="ECO:0007669"/>
    <property type="project" value="UniProtKB-SubCell"/>
</dbReference>
<feature type="compositionally biased region" description="Low complexity" evidence="8">
    <location>
        <begin position="374"/>
        <end position="390"/>
    </location>
</feature>
<comment type="pathway">
    <text evidence="7">Protein modification; lipoprotein biosynthesis (diacylglyceryl transfer).</text>
</comment>
<dbReference type="GO" id="GO:0008961">
    <property type="term" value="F:phosphatidylglycerol-prolipoprotein diacylglyceryl transferase activity"/>
    <property type="evidence" value="ECO:0007669"/>
    <property type="project" value="UniProtKB-UniRule"/>
</dbReference>
<dbReference type="EMBL" id="FRAP01000013">
    <property type="protein sequence ID" value="SHK84473.1"/>
    <property type="molecule type" value="Genomic_DNA"/>
</dbReference>
<comment type="subcellular location">
    <subcellularLocation>
        <location evidence="7">Cell membrane</location>
        <topology evidence="7">Multi-pass membrane protein</topology>
    </subcellularLocation>
</comment>
<feature type="compositionally biased region" description="Acidic residues" evidence="8">
    <location>
        <begin position="347"/>
        <end position="358"/>
    </location>
</feature>
<feature type="transmembrane region" description="Helical" evidence="7">
    <location>
        <begin position="259"/>
        <end position="279"/>
    </location>
</feature>
<evidence type="ECO:0000256" key="7">
    <source>
        <dbReference type="HAMAP-Rule" id="MF_01147"/>
    </source>
</evidence>
<dbReference type="PANTHER" id="PTHR30589:SF0">
    <property type="entry name" value="PHOSPHATIDYLGLYCEROL--PROLIPOPROTEIN DIACYLGLYCERYL TRANSFERASE"/>
    <property type="match status" value="1"/>
</dbReference>
<keyword evidence="9" id="KW-0449">Lipoprotein</keyword>
<feature type="transmembrane region" description="Helical" evidence="7">
    <location>
        <begin position="230"/>
        <end position="247"/>
    </location>
</feature>
<dbReference type="HAMAP" id="MF_01147">
    <property type="entry name" value="Lgt"/>
    <property type="match status" value="1"/>
</dbReference>
<evidence type="ECO:0000256" key="2">
    <source>
        <dbReference type="ARBA" id="ARBA00022475"/>
    </source>
</evidence>
<feature type="transmembrane region" description="Helical" evidence="7">
    <location>
        <begin position="28"/>
        <end position="46"/>
    </location>
</feature>
<dbReference type="Proteomes" id="UP000184363">
    <property type="component" value="Unassembled WGS sequence"/>
</dbReference>
<feature type="transmembrane region" description="Helical" evidence="7">
    <location>
        <begin position="201"/>
        <end position="218"/>
    </location>
</feature>
<accession>A0A1M6VSI8</accession>